<accession>A0A1D3L1J8</accession>
<dbReference type="GeneID" id="30411718"/>
<dbReference type="InterPro" id="IPR010652">
    <property type="entry name" value="DUF1232"/>
</dbReference>
<dbReference type="GO" id="GO:0012505">
    <property type="term" value="C:endomembrane system"/>
    <property type="evidence" value="ECO:0007669"/>
    <property type="project" value="UniProtKB-SubCell"/>
</dbReference>
<dbReference type="Proteomes" id="UP000094707">
    <property type="component" value="Chromosome I"/>
</dbReference>
<sequence length="141" mass="16404">MENQFKDFYDVLSENLESYQGEYASFIDHGPKLFKLLTEMLEENSISKELRLEISAAIAYYVVPMDIIPEQVYGPYGYIDDIYITTYVIKRIADELGYECLKKHWKGKGNLESVVEECYDKSLEVLEDKTDIILSYVGLKE</sequence>
<evidence type="ECO:0000256" key="2">
    <source>
        <dbReference type="ARBA" id="ARBA00022692"/>
    </source>
</evidence>
<evidence type="ECO:0000259" key="5">
    <source>
        <dbReference type="Pfam" id="PF06803"/>
    </source>
</evidence>
<proteinExistence type="predicted"/>
<evidence type="ECO:0000256" key="1">
    <source>
        <dbReference type="ARBA" id="ARBA00004127"/>
    </source>
</evidence>
<protein>
    <submittedName>
        <fullName evidence="6">Conserved protein</fullName>
    </submittedName>
</protein>
<organism evidence="6 7">
    <name type="scientific">Methanobacterium congolense</name>
    <dbReference type="NCBI Taxonomy" id="118062"/>
    <lineage>
        <taxon>Archaea</taxon>
        <taxon>Methanobacteriati</taxon>
        <taxon>Methanobacteriota</taxon>
        <taxon>Methanomada group</taxon>
        <taxon>Methanobacteria</taxon>
        <taxon>Methanobacteriales</taxon>
        <taxon>Methanobacteriaceae</taxon>
        <taxon>Methanobacterium</taxon>
    </lineage>
</organism>
<reference evidence="6 7" key="1">
    <citation type="submission" date="2016-08" db="EMBL/GenBank/DDBJ databases">
        <authorList>
            <person name="Seilhamer J.J."/>
        </authorList>
    </citation>
    <scope>NUCLEOTIDE SEQUENCE [LARGE SCALE GENOMIC DNA]</scope>
    <source>
        <strain evidence="6">Buetzberg</strain>
    </source>
</reference>
<dbReference type="KEGG" id="mcub:MCBB_0869"/>
<comment type="subcellular location">
    <subcellularLocation>
        <location evidence="1">Endomembrane system</location>
        <topology evidence="1">Multi-pass membrane protein</topology>
    </subcellularLocation>
</comment>
<dbReference type="Pfam" id="PF06803">
    <property type="entry name" value="DUF1232"/>
    <property type="match status" value="1"/>
</dbReference>
<dbReference type="AlphaFoldDB" id="A0A1D3L1J8"/>
<dbReference type="STRING" id="118062.MCBB_0869"/>
<keyword evidence="4" id="KW-0472">Membrane</keyword>
<dbReference type="PATRIC" id="fig|129848.4.peg.872"/>
<evidence type="ECO:0000313" key="6">
    <source>
        <dbReference type="EMBL" id="SCG85433.1"/>
    </source>
</evidence>
<evidence type="ECO:0000313" key="7">
    <source>
        <dbReference type="Proteomes" id="UP000094707"/>
    </source>
</evidence>
<dbReference type="EMBL" id="LT607756">
    <property type="protein sequence ID" value="SCG85433.1"/>
    <property type="molecule type" value="Genomic_DNA"/>
</dbReference>
<name>A0A1D3L1J8_9EURY</name>
<keyword evidence="7" id="KW-1185">Reference proteome</keyword>
<evidence type="ECO:0000256" key="4">
    <source>
        <dbReference type="ARBA" id="ARBA00023136"/>
    </source>
</evidence>
<feature type="domain" description="DUF1232" evidence="5">
    <location>
        <begin position="52"/>
        <end position="86"/>
    </location>
</feature>
<gene>
    <name evidence="6" type="ORF">MCBB_0869</name>
</gene>
<keyword evidence="3" id="KW-1133">Transmembrane helix</keyword>
<dbReference type="RefSeq" id="WP_071906596.1">
    <property type="nucleotide sequence ID" value="NZ_LT607756.1"/>
</dbReference>
<dbReference type="OrthoDB" id="77982at2157"/>
<evidence type="ECO:0000256" key="3">
    <source>
        <dbReference type="ARBA" id="ARBA00022989"/>
    </source>
</evidence>
<keyword evidence="2" id="KW-0812">Transmembrane</keyword>